<dbReference type="EMBL" id="LLXJ01000708">
    <property type="protein sequence ID" value="PKC06847.1"/>
    <property type="molecule type" value="Genomic_DNA"/>
</dbReference>
<dbReference type="SUPFAM" id="SSF56112">
    <property type="entry name" value="Protein kinase-like (PK-like)"/>
    <property type="match status" value="1"/>
</dbReference>
<organism evidence="1 2">
    <name type="scientific">Rhizophagus irregularis</name>
    <dbReference type="NCBI Taxonomy" id="588596"/>
    <lineage>
        <taxon>Eukaryota</taxon>
        <taxon>Fungi</taxon>
        <taxon>Fungi incertae sedis</taxon>
        <taxon>Mucoromycota</taxon>
        <taxon>Glomeromycotina</taxon>
        <taxon>Glomeromycetes</taxon>
        <taxon>Glomerales</taxon>
        <taxon>Glomeraceae</taxon>
        <taxon>Rhizophagus</taxon>
    </lineage>
</organism>
<comment type="caution">
    <text evidence="1">The sequence shown here is derived from an EMBL/GenBank/DDBJ whole genome shotgun (WGS) entry which is preliminary data.</text>
</comment>
<dbReference type="VEuPathDB" id="FungiDB:FUN_020371"/>
<dbReference type="Proteomes" id="UP000232722">
    <property type="component" value="Unassembled WGS sequence"/>
</dbReference>
<proteinExistence type="predicted"/>
<reference evidence="1 2" key="2">
    <citation type="submission" date="2017-09" db="EMBL/GenBank/DDBJ databases">
        <title>Extensive intraspecific genome diversity in a model arbuscular mycorrhizal fungus.</title>
        <authorList>
            <person name="Chen E.C."/>
            <person name="Morin E."/>
            <person name="Beaudet D."/>
            <person name="Noel J."/>
            <person name="Ndikumana S."/>
            <person name="Charron P."/>
            <person name="St-Onge C."/>
            <person name="Giorgi J."/>
            <person name="Grigoriev I.V."/>
            <person name="Roux C."/>
            <person name="Martin F.M."/>
            <person name="Corradi N."/>
        </authorList>
    </citation>
    <scope>NUCLEOTIDE SEQUENCE [LARGE SCALE GENOMIC DNA]</scope>
    <source>
        <strain evidence="1 2">A5</strain>
    </source>
</reference>
<dbReference type="InterPro" id="IPR011009">
    <property type="entry name" value="Kinase-like_dom_sf"/>
</dbReference>
<accession>A0A2N0PJ91</accession>
<evidence type="ECO:0008006" key="3">
    <source>
        <dbReference type="Google" id="ProtNLM"/>
    </source>
</evidence>
<name>A0A2N0PJ91_9GLOM</name>
<sequence length="209" mass="23440">MENTKDDIENSDTSDRCPECSQKTNNILYNYSIWKDGPFNTTDSVNLWNIDNPDGIGIATNEGLMNIHSENYHHRDFHSGNILNTALDDKIHSVTSDFGLCCPADQSSVDKTLYALDICKGERPIIPEYTPEPYAALMKRCWDSIPTNRTGGQMEARLAAELATNPCPPKKSQNVLISKQLDYSKQLTQLLEAKDVEMNTNNNSTSYTL</sequence>
<dbReference type="AlphaFoldDB" id="A0A2N0PJ91"/>
<dbReference type="VEuPathDB" id="FungiDB:RhiirA1_457089"/>
<gene>
    <name evidence="1" type="ORF">RhiirA5_419014</name>
</gene>
<evidence type="ECO:0000313" key="2">
    <source>
        <dbReference type="Proteomes" id="UP000232722"/>
    </source>
</evidence>
<reference evidence="1 2" key="1">
    <citation type="submission" date="2016-04" db="EMBL/GenBank/DDBJ databases">
        <title>Genome analyses suggest a sexual origin of heterokaryosis in a supposedly ancient asexual fungus.</title>
        <authorList>
            <person name="Ropars J."/>
            <person name="Sedzielewska K."/>
            <person name="Noel J."/>
            <person name="Charron P."/>
            <person name="Farinelli L."/>
            <person name="Marton T."/>
            <person name="Kruger M."/>
            <person name="Pelin A."/>
            <person name="Brachmann A."/>
            <person name="Corradi N."/>
        </authorList>
    </citation>
    <scope>NUCLEOTIDE SEQUENCE [LARGE SCALE GENOMIC DNA]</scope>
    <source>
        <strain evidence="1 2">A5</strain>
    </source>
</reference>
<evidence type="ECO:0000313" key="1">
    <source>
        <dbReference type="EMBL" id="PKC06847.1"/>
    </source>
</evidence>
<dbReference type="Gene3D" id="1.10.510.10">
    <property type="entry name" value="Transferase(Phosphotransferase) domain 1"/>
    <property type="match status" value="1"/>
</dbReference>
<protein>
    <recommendedName>
        <fullName evidence="3">Serine-threonine/tyrosine-protein kinase catalytic domain-containing protein</fullName>
    </recommendedName>
</protein>